<dbReference type="AlphaFoldDB" id="A0A7C3HEZ1"/>
<dbReference type="Gene3D" id="3.40.50.300">
    <property type="entry name" value="P-loop containing nucleotide triphosphate hydrolases"/>
    <property type="match status" value="1"/>
</dbReference>
<keyword evidence="3" id="KW-0067">ATP-binding</keyword>
<comment type="caution">
    <text evidence="3">The sequence shown here is derived from an EMBL/GenBank/DDBJ whole genome shotgun (WGS) entry which is preliminary data.</text>
</comment>
<dbReference type="Pfam" id="PF13191">
    <property type="entry name" value="AAA_16"/>
    <property type="match status" value="1"/>
</dbReference>
<evidence type="ECO:0000256" key="1">
    <source>
        <dbReference type="SAM" id="MobiDB-lite"/>
    </source>
</evidence>
<name>A0A7C3HEZ1_MEIRU</name>
<dbReference type="SMART" id="SM00382">
    <property type="entry name" value="AAA"/>
    <property type="match status" value="1"/>
</dbReference>
<proteinExistence type="predicted"/>
<dbReference type="InterPro" id="IPR041664">
    <property type="entry name" value="AAA_16"/>
</dbReference>
<reference evidence="3" key="1">
    <citation type="journal article" date="2020" name="mSystems">
        <title>Genome- and Community-Level Interaction Insights into Carbon Utilization and Element Cycling Functions of Hydrothermarchaeota in Hydrothermal Sediment.</title>
        <authorList>
            <person name="Zhou Z."/>
            <person name="Liu Y."/>
            <person name="Xu W."/>
            <person name="Pan J."/>
            <person name="Luo Z.H."/>
            <person name="Li M."/>
        </authorList>
    </citation>
    <scope>NUCLEOTIDE SEQUENCE [LARGE SCALE GENOMIC DNA]</scope>
    <source>
        <strain evidence="3">SpSt-524</strain>
    </source>
</reference>
<dbReference type="InterPro" id="IPR027417">
    <property type="entry name" value="P-loop_NTPase"/>
</dbReference>
<dbReference type="EMBL" id="DSWI01000018">
    <property type="protein sequence ID" value="HFG20778.1"/>
    <property type="molecule type" value="Genomic_DNA"/>
</dbReference>
<dbReference type="SUPFAM" id="SSF52540">
    <property type="entry name" value="P-loop containing nucleoside triphosphate hydrolases"/>
    <property type="match status" value="1"/>
</dbReference>
<feature type="region of interest" description="Disordered" evidence="1">
    <location>
        <begin position="1"/>
        <end position="20"/>
    </location>
</feature>
<dbReference type="InterPro" id="IPR003593">
    <property type="entry name" value="AAA+_ATPase"/>
</dbReference>
<keyword evidence="3" id="KW-0547">Nucleotide-binding</keyword>
<gene>
    <name evidence="3" type="ORF">ENS82_08695</name>
</gene>
<feature type="domain" description="AAA+ ATPase" evidence="2">
    <location>
        <begin position="179"/>
        <end position="487"/>
    </location>
</feature>
<sequence>MCRPTNRVPPSRRMSIQPILTRTSARRCPSLAAQSGASGDLPGRFSGHFQAALVLSCAVVGLWGVLAGSVPGLPGRNPPWASSGGLPHSKLHRHSASPASSGLWRHVTGSLPRLRHTGPMRLPDVYSDLESVEKRPRLWLNKEVMSKPGRSARAGQFMEHGFVGRETEQRRFEEALRRDWAVLLVHGPGGVGKTTLLSRFGAIAKRHGAAVFGLDCRYLDTSPMGFELGLQTALGTSEPVERLAASPKAVLILDTYEALAPLDGWVREQFLPQLPPQTLLVLAGRNPPSVGWRSEVAWGERMGAVELGNLSPAESRDLLARRGVQGDTTRALEFTHGHPLALALLADVWRQNPGFDPQHSPDLIEALLERFVSEVPSPLHRQALEALSQVRALNEAQLREALVQSEVHELFGWLRSLSFVQQGPFGLYPHDLARDVLDADFRWRDPDAYAAMHRRVRGYYFRRIGETRGPEQLRHIFDLVFLHRSSPVLRQFYDWKNFGSLYSEAAKPADHEAILEIVEHHEGSESAALARYWLQRQPGAFTVVRGEGGAVAGLMALLELTQTTPEDAERDPAVAAAWEFMCRREPPKPGQSAVLARFFMDGGAAYQQSSPVCNHLGLSSSQRWLTDPHLSWMFLAFRDLEYYHDYMAYYDYRPADLSYQIGGHTYGAYVHDWREVSAVQWLEKVGERELGGEPVALQPAPALTQLEFAEAVRAALRNYPQPSALGGNPLLASKLVSPGQNPTRALRQALWEAAQQLRLKPRDEKFYRALEATYLEPAATQELAAERLSLPFGTYRYQLNKAVERVTEWLWQRAQ</sequence>
<evidence type="ECO:0000313" key="3">
    <source>
        <dbReference type="EMBL" id="HFG20778.1"/>
    </source>
</evidence>
<dbReference type="PRINTS" id="PR00364">
    <property type="entry name" value="DISEASERSIST"/>
</dbReference>
<protein>
    <submittedName>
        <fullName evidence="3">ATP-binding protein</fullName>
    </submittedName>
</protein>
<dbReference type="GO" id="GO:0005524">
    <property type="term" value="F:ATP binding"/>
    <property type="evidence" value="ECO:0007669"/>
    <property type="project" value="UniProtKB-KW"/>
</dbReference>
<accession>A0A7C3HEZ1</accession>
<dbReference type="CDD" id="cd00009">
    <property type="entry name" value="AAA"/>
    <property type="match status" value="1"/>
</dbReference>
<feature type="region of interest" description="Disordered" evidence="1">
    <location>
        <begin position="81"/>
        <end position="102"/>
    </location>
</feature>
<organism evidence="3">
    <name type="scientific">Meiothermus ruber</name>
    <dbReference type="NCBI Taxonomy" id="277"/>
    <lineage>
        <taxon>Bacteria</taxon>
        <taxon>Thermotogati</taxon>
        <taxon>Deinococcota</taxon>
        <taxon>Deinococci</taxon>
        <taxon>Thermales</taxon>
        <taxon>Thermaceae</taxon>
        <taxon>Meiothermus</taxon>
    </lineage>
</organism>
<evidence type="ECO:0000259" key="2">
    <source>
        <dbReference type="SMART" id="SM00382"/>
    </source>
</evidence>